<name>A0A1G7E8L4_9BACT</name>
<dbReference type="SUPFAM" id="SSF116734">
    <property type="entry name" value="DNA methylase specificity domain"/>
    <property type="match status" value="1"/>
</dbReference>
<organism evidence="5 6">
    <name type="scientific">Desulfuromonas thiophila</name>
    <dbReference type="NCBI Taxonomy" id="57664"/>
    <lineage>
        <taxon>Bacteria</taxon>
        <taxon>Pseudomonadati</taxon>
        <taxon>Thermodesulfobacteriota</taxon>
        <taxon>Desulfuromonadia</taxon>
        <taxon>Desulfuromonadales</taxon>
        <taxon>Desulfuromonadaceae</taxon>
        <taxon>Desulfuromonas</taxon>
    </lineage>
</organism>
<accession>A0A1G7E8L4</accession>
<sequence length="273" mass="31052">MCPGNRFRYIKSWFVDFDPVIDNALAVGKPIPDELQARAEVRAALGDKRKPLPEAVQKQFPSSFVFSDEMGWIPEGWEVESLDEIAHYQNGLALQKFRPENEDDFLPVVKIAQLRKGFADGEEKASPTITPKCIIDDGDVVFSWSGSLLVDIWCGGRAALNQHLFKVTSATYPKWYFYNYTKHHLEEFQRIAADKAVTMGHIKREHLSQAKCVAPAGEILDACTSFVEPLLDRHVDLRKEDRWLETLRDTLLPKLLSGQLRIPDAEKRVTEVV</sequence>
<dbReference type="GO" id="GO:0003677">
    <property type="term" value="F:DNA binding"/>
    <property type="evidence" value="ECO:0007669"/>
    <property type="project" value="UniProtKB-KW"/>
</dbReference>
<dbReference type="EMBL" id="FNAQ01000018">
    <property type="protein sequence ID" value="SDE59959.1"/>
    <property type="molecule type" value="Genomic_DNA"/>
</dbReference>
<protein>
    <submittedName>
        <fullName evidence="5">Type I restriction modification DNA specificity domain-containing protein</fullName>
    </submittedName>
</protein>
<proteinExistence type="inferred from homology"/>
<evidence type="ECO:0000313" key="6">
    <source>
        <dbReference type="Proteomes" id="UP000243205"/>
    </source>
</evidence>
<evidence type="ECO:0000259" key="4">
    <source>
        <dbReference type="Pfam" id="PF01420"/>
    </source>
</evidence>
<dbReference type="GO" id="GO:0009307">
    <property type="term" value="P:DNA restriction-modification system"/>
    <property type="evidence" value="ECO:0007669"/>
    <property type="project" value="UniProtKB-KW"/>
</dbReference>
<dbReference type="Gene3D" id="3.90.220.20">
    <property type="entry name" value="DNA methylase specificity domains"/>
    <property type="match status" value="1"/>
</dbReference>
<dbReference type="STRING" id="57664.SAMN05661003_11840"/>
<gene>
    <name evidence="5" type="ORF">SAMN05661003_11840</name>
</gene>
<dbReference type="PANTHER" id="PTHR30408">
    <property type="entry name" value="TYPE-1 RESTRICTION ENZYME ECOKI SPECIFICITY PROTEIN"/>
    <property type="match status" value="1"/>
</dbReference>
<dbReference type="Proteomes" id="UP000243205">
    <property type="component" value="Unassembled WGS sequence"/>
</dbReference>
<dbReference type="InterPro" id="IPR044946">
    <property type="entry name" value="Restrct_endonuc_typeI_TRD_sf"/>
</dbReference>
<evidence type="ECO:0000256" key="3">
    <source>
        <dbReference type="ARBA" id="ARBA00023125"/>
    </source>
</evidence>
<keyword evidence="6" id="KW-1185">Reference proteome</keyword>
<reference evidence="6" key="1">
    <citation type="submission" date="2016-10" db="EMBL/GenBank/DDBJ databases">
        <authorList>
            <person name="Varghese N."/>
            <person name="Submissions S."/>
        </authorList>
    </citation>
    <scope>NUCLEOTIDE SEQUENCE [LARGE SCALE GENOMIC DNA]</scope>
    <source>
        <strain evidence="6">DSM 8987</strain>
    </source>
</reference>
<comment type="similarity">
    <text evidence="1">Belongs to the type-I restriction system S methylase family.</text>
</comment>
<feature type="domain" description="Type I restriction modification DNA specificity" evidence="4">
    <location>
        <begin position="74"/>
        <end position="209"/>
    </location>
</feature>
<dbReference type="Pfam" id="PF01420">
    <property type="entry name" value="Methylase_S"/>
    <property type="match status" value="1"/>
</dbReference>
<evidence type="ECO:0000256" key="1">
    <source>
        <dbReference type="ARBA" id="ARBA00010923"/>
    </source>
</evidence>
<dbReference type="AlphaFoldDB" id="A0A1G7E8L4"/>
<dbReference type="InterPro" id="IPR052021">
    <property type="entry name" value="Type-I_RS_S_subunit"/>
</dbReference>
<dbReference type="PANTHER" id="PTHR30408:SF12">
    <property type="entry name" value="TYPE I RESTRICTION ENZYME MJAVIII SPECIFICITY SUBUNIT"/>
    <property type="match status" value="1"/>
</dbReference>
<keyword evidence="3" id="KW-0238">DNA-binding</keyword>
<keyword evidence="2" id="KW-0680">Restriction system</keyword>
<evidence type="ECO:0000313" key="5">
    <source>
        <dbReference type="EMBL" id="SDE59959.1"/>
    </source>
</evidence>
<dbReference type="InterPro" id="IPR000055">
    <property type="entry name" value="Restrct_endonuc_typeI_TRD"/>
</dbReference>
<evidence type="ECO:0000256" key="2">
    <source>
        <dbReference type="ARBA" id="ARBA00022747"/>
    </source>
</evidence>